<dbReference type="AlphaFoldDB" id="A0A834TUA2"/>
<gene>
    <name evidence="1" type="ORF">G2W53_022378</name>
</gene>
<evidence type="ECO:0000313" key="1">
    <source>
        <dbReference type="EMBL" id="KAF7824234.1"/>
    </source>
</evidence>
<keyword evidence="2" id="KW-1185">Reference proteome</keyword>
<evidence type="ECO:0000313" key="2">
    <source>
        <dbReference type="Proteomes" id="UP000634136"/>
    </source>
</evidence>
<comment type="caution">
    <text evidence="1">The sequence shown here is derived from an EMBL/GenBank/DDBJ whole genome shotgun (WGS) entry which is preliminary data.</text>
</comment>
<dbReference type="Proteomes" id="UP000634136">
    <property type="component" value="Unassembled WGS sequence"/>
</dbReference>
<reference evidence="1" key="1">
    <citation type="submission" date="2020-09" db="EMBL/GenBank/DDBJ databases">
        <title>Genome-Enabled Discovery of Anthraquinone Biosynthesis in Senna tora.</title>
        <authorList>
            <person name="Kang S.-H."/>
            <person name="Pandey R.P."/>
            <person name="Lee C.-M."/>
            <person name="Sim J.-S."/>
            <person name="Jeong J.-T."/>
            <person name="Choi B.-S."/>
            <person name="Jung M."/>
            <person name="Ginzburg D."/>
            <person name="Zhao K."/>
            <person name="Won S.Y."/>
            <person name="Oh T.-J."/>
            <person name="Yu Y."/>
            <person name="Kim N.-H."/>
            <person name="Lee O.R."/>
            <person name="Lee T.-H."/>
            <person name="Bashyal P."/>
            <person name="Kim T.-S."/>
            <person name="Lee W.-H."/>
            <person name="Kawkins C."/>
            <person name="Kim C.-K."/>
            <person name="Kim J.S."/>
            <person name="Ahn B.O."/>
            <person name="Rhee S.Y."/>
            <person name="Sohng J.K."/>
        </authorList>
    </citation>
    <scope>NUCLEOTIDE SEQUENCE</scope>
    <source>
        <tissue evidence="1">Leaf</tissue>
    </source>
</reference>
<organism evidence="1 2">
    <name type="scientific">Senna tora</name>
    <dbReference type="NCBI Taxonomy" id="362788"/>
    <lineage>
        <taxon>Eukaryota</taxon>
        <taxon>Viridiplantae</taxon>
        <taxon>Streptophyta</taxon>
        <taxon>Embryophyta</taxon>
        <taxon>Tracheophyta</taxon>
        <taxon>Spermatophyta</taxon>
        <taxon>Magnoliopsida</taxon>
        <taxon>eudicotyledons</taxon>
        <taxon>Gunneridae</taxon>
        <taxon>Pentapetalae</taxon>
        <taxon>rosids</taxon>
        <taxon>fabids</taxon>
        <taxon>Fabales</taxon>
        <taxon>Fabaceae</taxon>
        <taxon>Caesalpinioideae</taxon>
        <taxon>Cassia clade</taxon>
        <taxon>Senna</taxon>
    </lineage>
</organism>
<protein>
    <submittedName>
        <fullName evidence="1">Uncharacterized protein</fullName>
    </submittedName>
</protein>
<proteinExistence type="predicted"/>
<dbReference type="EMBL" id="JAAIUW010000007">
    <property type="protein sequence ID" value="KAF7824234.1"/>
    <property type="molecule type" value="Genomic_DNA"/>
</dbReference>
<name>A0A834TUA2_9FABA</name>
<sequence length="36" mass="4061">MRESLERDFAGEDTPKMKILKVTNAIKNIIEKGQVG</sequence>
<accession>A0A834TUA2</accession>